<evidence type="ECO:0000313" key="3">
    <source>
        <dbReference type="Proteomes" id="UP000075880"/>
    </source>
</evidence>
<evidence type="ECO:0000313" key="2">
    <source>
        <dbReference type="EnsemblMetazoa" id="ENSAATROPP008126"/>
    </source>
</evidence>
<evidence type="ECO:0000256" key="1">
    <source>
        <dbReference type="SAM" id="Phobius"/>
    </source>
</evidence>
<reference evidence="2" key="1">
    <citation type="submission" date="2024-04" db="UniProtKB">
        <authorList>
            <consortium name="EnsemblMetazoa"/>
        </authorList>
    </citation>
    <scope>IDENTIFICATION</scope>
    <source>
        <strain evidence="2">EBRO</strain>
    </source>
</reference>
<dbReference type="EnsemblMetazoa" id="ENSAATROPT008996">
    <property type="protein sequence ID" value="ENSAATROPP008126"/>
    <property type="gene ID" value="ENSAATROPG007327"/>
</dbReference>
<keyword evidence="1" id="KW-0812">Transmembrane</keyword>
<keyword evidence="1" id="KW-1133">Transmembrane helix</keyword>
<sequence length="160" mass="18357">MTSFRCLITTNGFQLVSRFLCHPVILANSRAVVVRLVIASFGHFFAHLFFQRTNLGLLVLLIDVVQHLLVLLLRAGQNVPSNEARYRMPMVLPVFRGVICRGLRQRGGPDKHVRIEHDRTDRDQTDHDVVMEHILELVPLETRWSNGEILRSMASRHRTG</sequence>
<name>A0AAG5DAA3_ANOAO</name>
<feature type="transmembrane region" description="Helical" evidence="1">
    <location>
        <begin position="32"/>
        <end position="50"/>
    </location>
</feature>
<keyword evidence="3" id="KW-1185">Reference proteome</keyword>
<protein>
    <submittedName>
        <fullName evidence="2">Uncharacterized protein</fullName>
    </submittedName>
</protein>
<keyword evidence="1" id="KW-0472">Membrane</keyword>
<accession>A0AAG5DAA3</accession>
<organism evidence="2 3">
    <name type="scientific">Anopheles atroparvus</name>
    <name type="common">European mosquito</name>
    <dbReference type="NCBI Taxonomy" id="41427"/>
    <lineage>
        <taxon>Eukaryota</taxon>
        <taxon>Metazoa</taxon>
        <taxon>Ecdysozoa</taxon>
        <taxon>Arthropoda</taxon>
        <taxon>Hexapoda</taxon>
        <taxon>Insecta</taxon>
        <taxon>Pterygota</taxon>
        <taxon>Neoptera</taxon>
        <taxon>Endopterygota</taxon>
        <taxon>Diptera</taxon>
        <taxon>Nematocera</taxon>
        <taxon>Culicoidea</taxon>
        <taxon>Culicidae</taxon>
        <taxon>Anophelinae</taxon>
        <taxon>Anopheles</taxon>
    </lineage>
</organism>
<dbReference type="AlphaFoldDB" id="A0AAG5DAA3"/>
<dbReference type="Proteomes" id="UP000075880">
    <property type="component" value="Unassembled WGS sequence"/>
</dbReference>
<proteinExistence type="predicted"/>